<keyword evidence="5" id="KW-0611">Plant defense</keyword>
<gene>
    <name evidence="12" type="ORF">NCGR_LOCUS35308</name>
</gene>
<feature type="domain" description="Disease resistance R13L4/SHOC-2-like LRR" evidence="11">
    <location>
        <begin position="554"/>
        <end position="892"/>
    </location>
</feature>
<dbReference type="GO" id="GO:0042742">
    <property type="term" value="P:defense response to bacterium"/>
    <property type="evidence" value="ECO:0007669"/>
    <property type="project" value="UniProtKB-ARBA"/>
</dbReference>
<dbReference type="SUPFAM" id="SSF52540">
    <property type="entry name" value="P-loop containing nucleoside triphosphate hydrolases"/>
    <property type="match status" value="1"/>
</dbReference>
<evidence type="ECO:0000259" key="10">
    <source>
        <dbReference type="Pfam" id="PF23559"/>
    </source>
</evidence>
<dbReference type="FunFam" id="1.10.10.10:FF:000322">
    <property type="entry name" value="Probable disease resistance protein At1g63360"/>
    <property type="match status" value="1"/>
</dbReference>
<feature type="chain" id="PRO_5032455408" evidence="7">
    <location>
        <begin position="17"/>
        <end position="1157"/>
    </location>
</feature>
<dbReference type="Gene3D" id="1.10.10.10">
    <property type="entry name" value="Winged helix-like DNA-binding domain superfamily/Winged helix DNA-binding domain"/>
    <property type="match status" value="1"/>
</dbReference>
<dbReference type="InterPro" id="IPR055414">
    <property type="entry name" value="LRR_R13L4/SHOC2-like"/>
</dbReference>
<name>A0A811Q6G3_9POAL</name>
<dbReference type="InterPro" id="IPR002182">
    <property type="entry name" value="NB-ARC"/>
</dbReference>
<dbReference type="Gene3D" id="3.40.50.300">
    <property type="entry name" value="P-loop containing nucleotide triphosphate hydrolases"/>
    <property type="match status" value="1"/>
</dbReference>
<dbReference type="OrthoDB" id="598235at2759"/>
<sequence>MAEAAVVLALSKLVTSFGVASLRAFIKKEVTLSQDLPRTVKRIERELDMIHHFLSQVGSKIYSNTVLEGWIVRVRKVAYCVEDIIDEYCYNIDLLQEEGFFKRVIHTTYYANAFRVIASEMKDIEEEIKHLSQLKRDYREMFNELLDNTSNNTKIQSLTYNENPRAIKVDDIVGMKEYLELLQKWLDPKELKRIVVSVWGFGGLGKTTLVRKVYDREMGLKSFDCYAWVKISHSYDIRVIFRQLIQELNKDYGKTPADVGIMHCDKLGDALRGALSNKRYFIVLDDVWDTRAFNELSDLLVDNHKGSRIIITTRNNDVASLAQEMYKMKLNPLGADDAFELFCRRTFQNSNMECPCHLKELSKQIVNKCGGLPLAINAIGNVLAVQEPDEITWRRMDNQFKCELEDNPRLDKVRSALSISFAYLPRHLKNCFLYCSMFPQDYIYTHEQIVKLWIAEGFVSHRGQSTLEEVANGYFTELIHRSMLQLVENDETGRVVKCRMHDIVRELTLSFSRKERFGMADITNLENKDDVRRLLLSNPDQVNQLITSRMDFPHLRTFIATREVASDQLLCLLISKYKYLSVLELRESPITKIPENIGNLFNLHYLGLRRTRVKSLPRSIKRLLNLETLDLKSTCIATLPKKVSRLKKLRHLFAEKLADEKKQHLRYFQGVKFPDGIFDLVQLQTLKTVEATKRSVELLKRLPELRLLCVENVRRADCRILFASISNMQHLYSLLISAKDLEEPLNFAAFDPRHTQLEKLTIRGCWDNETFRGPVFCEYGINIKYLTLTFCENDADPLSSISLSMPNLIFLSIRRGCWADDIIVRAGWFRQLKTLYLENLDRLKRLFIEEGALVRLEVLLMLSLTSLKEVPKGLELVSSLKKLNVSMQPPEFKLEWERDNWRMKLHHVQEICVFLLEPSKIANSYRFDIKTEENIVTRSIVVVKSGGAAGSNATAGTRLRLSELPGRFLPLGALLAAGRRKALCSALGFRRGGEQEDLWAVGVVLIPAAGWAVESNFGGAAQPEEVGADRVALRAYHYGPVLATAADQKLGLVAIQDAARSGAREAQRRRWRLRSEPGGGGGVGAAGQASGVAGSALYQRLPHGPQRAPGFLFDPNRNLRGSRNYSRVLTFLDLAKLNDCGLFPVIDSMRGVILSAH</sequence>
<protein>
    <submittedName>
        <fullName evidence="12">Uncharacterized protein</fullName>
    </submittedName>
</protein>
<evidence type="ECO:0000259" key="9">
    <source>
        <dbReference type="Pfam" id="PF18052"/>
    </source>
</evidence>
<evidence type="ECO:0000256" key="1">
    <source>
        <dbReference type="ARBA" id="ARBA00008894"/>
    </source>
</evidence>
<dbReference type="InterPro" id="IPR041118">
    <property type="entry name" value="Rx_N"/>
</dbReference>
<keyword evidence="7" id="KW-0732">Signal</keyword>
<evidence type="ECO:0000256" key="6">
    <source>
        <dbReference type="ARBA" id="ARBA00023054"/>
    </source>
</evidence>
<dbReference type="Proteomes" id="UP000604825">
    <property type="component" value="Unassembled WGS sequence"/>
</dbReference>
<evidence type="ECO:0000259" key="8">
    <source>
        <dbReference type="Pfam" id="PF00931"/>
    </source>
</evidence>
<dbReference type="FunFam" id="3.40.50.300:FF:001091">
    <property type="entry name" value="Probable disease resistance protein At1g61300"/>
    <property type="match status" value="1"/>
</dbReference>
<dbReference type="AlphaFoldDB" id="A0A811Q6G3"/>
<dbReference type="GO" id="GO:0002758">
    <property type="term" value="P:innate immune response-activating signaling pathway"/>
    <property type="evidence" value="ECO:0007669"/>
    <property type="project" value="UniProtKB-ARBA"/>
</dbReference>
<feature type="domain" description="Disease resistance protein winged helix" evidence="10">
    <location>
        <begin position="437"/>
        <end position="507"/>
    </location>
</feature>
<dbReference type="Gene3D" id="3.80.10.10">
    <property type="entry name" value="Ribonuclease Inhibitor"/>
    <property type="match status" value="1"/>
</dbReference>
<accession>A0A811Q6G3</accession>
<dbReference type="PANTHER" id="PTHR23155">
    <property type="entry name" value="DISEASE RESISTANCE PROTEIN RP"/>
    <property type="match status" value="1"/>
</dbReference>
<dbReference type="GO" id="GO:0009626">
    <property type="term" value="P:plant-type hypersensitive response"/>
    <property type="evidence" value="ECO:0007669"/>
    <property type="project" value="UniProtKB-ARBA"/>
</dbReference>
<reference evidence="12" key="1">
    <citation type="submission" date="2020-10" db="EMBL/GenBank/DDBJ databases">
        <authorList>
            <person name="Han B."/>
            <person name="Lu T."/>
            <person name="Zhao Q."/>
            <person name="Huang X."/>
            <person name="Zhao Y."/>
        </authorList>
    </citation>
    <scope>NUCLEOTIDE SEQUENCE</scope>
</reference>
<dbReference type="InterPro" id="IPR058922">
    <property type="entry name" value="WHD_DRP"/>
</dbReference>
<dbReference type="Pfam" id="PF23559">
    <property type="entry name" value="WHD_DRP"/>
    <property type="match status" value="1"/>
</dbReference>
<dbReference type="GO" id="GO:0043531">
    <property type="term" value="F:ADP binding"/>
    <property type="evidence" value="ECO:0007669"/>
    <property type="project" value="InterPro"/>
</dbReference>
<dbReference type="Gene3D" id="1.10.8.430">
    <property type="entry name" value="Helical domain of apoptotic protease-activating factors"/>
    <property type="match status" value="1"/>
</dbReference>
<dbReference type="InterPro" id="IPR044974">
    <property type="entry name" value="Disease_R_plants"/>
</dbReference>
<evidence type="ECO:0000259" key="11">
    <source>
        <dbReference type="Pfam" id="PF23598"/>
    </source>
</evidence>
<dbReference type="PRINTS" id="PR00364">
    <property type="entry name" value="DISEASERSIST"/>
</dbReference>
<dbReference type="InterPro" id="IPR036388">
    <property type="entry name" value="WH-like_DNA-bd_sf"/>
</dbReference>
<dbReference type="SUPFAM" id="SSF52058">
    <property type="entry name" value="L domain-like"/>
    <property type="match status" value="1"/>
</dbReference>
<dbReference type="InterPro" id="IPR038005">
    <property type="entry name" value="RX-like_CC"/>
</dbReference>
<evidence type="ECO:0000313" key="12">
    <source>
        <dbReference type="EMBL" id="CAD6251565.1"/>
    </source>
</evidence>
<dbReference type="Pfam" id="PF23598">
    <property type="entry name" value="LRR_14"/>
    <property type="match status" value="1"/>
</dbReference>
<feature type="signal peptide" evidence="7">
    <location>
        <begin position="1"/>
        <end position="16"/>
    </location>
</feature>
<keyword evidence="13" id="KW-1185">Reference proteome</keyword>
<dbReference type="InterPro" id="IPR032675">
    <property type="entry name" value="LRR_dom_sf"/>
</dbReference>
<dbReference type="PANTHER" id="PTHR23155:SF1166">
    <property type="entry name" value="NB-ARC DOMAIN CONTAINING PROTEIN, EXPRESSED"/>
    <property type="match status" value="1"/>
</dbReference>
<evidence type="ECO:0000256" key="7">
    <source>
        <dbReference type="SAM" id="SignalP"/>
    </source>
</evidence>
<dbReference type="CDD" id="cd14798">
    <property type="entry name" value="RX-CC_like"/>
    <property type="match status" value="1"/>
</dbReference>
<dbReference type="Pfam" id="PF00931">
    <property type="entry name" value="NB-ARC"/>
    <property type="match status" value="1"/>
</dbReference>
<dbReference type="Gene3D" id="1.20.5.4130">
    <property type="match status" value="1"/>
</dbReference>
<evidence type="ECO:0000256" key="5">
    <source>
        <dbReference type="ARBA" id="ARBA00022821"/>
    </source>
</evidence>
<keyword evidence="4" id="KW-0547">Nucleotide-binding</keyword>
<keyword evidence="3" id="KW-0677">Repeat</keyword>
<comment type="caution">
    <text evidence="12">The sequence shown here is derived from an EMBL/GenBank/DDBJ whole genome shotgun (WGS) entry which is preliminary data.</text>
</comment>
<evidence type="ECO:0000256" key="3">
    <source>
        <dbReference type="ARBA" id="ARBA00022737"/>
    </source>
</evidence>
<feature type="domain" description="NB-ARC" evidence="8">
    <location>
        <begin position="178"/>
        <end position="350"/>
    </location>
</feature>
<dbReference type="Pfam" id="PF18052">
    <property type="entry name" value="Rx_N"/>
    <property type="match status" value="1"/>
</dbReference>
<keyword evidence="2" id="KW-0433">Leucine-rich repeat</keyword>
<evidence type="ECO:0000256" key="4">
    <source>
        <dbReference type="ARBA" id="ARBA00022741"/>
    </source>
</evidence>
<keyword evidence="6" id="KW-0175">Coiled coil</keyword>
<evidence type="ECO:0000313" key="13">
    <source>
        <dbReference type="Proteomes" id="UP000604825"/>
    </source>
</evidence>
<dbReference type="InterPro" id="IPR042197">
    <property type="entry name" value="Apaf_helical"/>
</dbReference>
<feature type="domain" description="Disease resistance N-terminal" evidence="9">
    <location>
        <begin position="16"/>
        <end position="101"/>
    </location>
</feature>
<comment type="similarity">
    <text evidence="1">Belongs to the disease resistance NB-LRR family.</text>
</comment>
<organism evidence="12 13">
    <name type="scientific">Miscanthus lutarioriparius</name>
    <dbReference type="NCBI Taxonomy" id="422564"/>
    <lineage>
        <taxon>Eukaryota</taxon>
        <taxon>Viridiplantae</taxon>
        <taxon>Streptophyta</taxon>
        <taxon>Embryophyta</taxon>
        <taxon>Tracheophyta</taxon>
        <taxon>Spermatophyta</taxon>
        <taxon>Magnoliopsida</taxon>
        <taxon>Liliopsida</taxon>
        <taxon>Poales</taxon>
        <taxon>Poaceae</taxon>
        <taxon>PACMAD clade</taxon>
        <taxon>Panicoideae</taxon>
        <taxon>Andropogonodae</taxon>
        <taxon>Andropogoneae</taxon>
        <taxon>Saccharinae</taxon>
        <taxon>Miscanthus</taxon>
    </lineage>
</organism>
<proteinExistence type="inferred from homology"/>
<evidence type="ECO:0000256" key="2">
    <source>
        <dbReference type="ARBA" id="ARBA00022614"/>
    </source>
</evidence>
<dbReference type="InterPro" id="IPR027417">
    <property type="entry name" value="P-loop_NTPase"/>
</dbReference>
<dbReference type="EMBL" id="CAJGYO010000008">
    <property type="protein sequence ID" value="CAD6251565.1"/>
    <property type="molecule type" value="Genomic_DNA"/>
</dbReference>